<comment type="caution">
    <text evidence="8">The sequence shown here is derived from an EMBL/GenBank/DDBJ whole genome shotgun (WGS) entry which is preliminary data.</text>
</comment>
<dbReference type="Pfam" id="PF00672">
    <property type="entry name" value="HAMP"/>
    <property type="match status" value="1"/>
</dbReference>
<dbReference type="Pfam" id="PF00015">
    <property type="entry name" value="MCPsignal"/>
    <property type="match status" value="1"/>
</dbReference>
<organism evidence="8 9">
    <name type="scientific">Chromobacterium sinusclupearum</name>
    <dbReference type="NCBI Taxonomy" id="2077146"/>
    <lineage>
        <taxon>Bacteria</taxon>
        <taxon>Pseudomonadati</taxon>
        <taxon>Pseudomonadota</taxon>
        <taxon>Betaproteobacteria</taxon>
        <taxon>Neisseriales</taxon>
        <taxon>Chromobacteriaceae</taxon>
        <taxon>Chromobacterium</taxon>
    </lineage>
</organism>
<dbReference type="GO" id="GO:0006935">
    <property type="term" value="P:chemotaxis"/>
    <property type="evidence" value="ECO:0007669"/>
    <property type="project" value="UniProtKB-ARBA"/>
</dbReference>
<evidence type="ECO:0000313" key="8">
    <source>
        <dbReference type="EMBL" id="POA98955.1"/>
    </source>
</evidence>
<dbReference type="PANTHER" id="PTHR32089">
    <property type="entry name" value="METHYL-ACCEPTING CHEMOTAXIS PROTEIN MCPB"/>
    <property type="match status" value="1"/>
</dbReference>
<proteinExistence type="inferred from homology"/>
<sequence>MNQTQQKWGRLGIRIILVAAAAITVAFAVMIALIAKLNYNEAIDNGYQLATEQAASYAKDAESDFDRGFQLPKHLAGAIEGIRRTGKPDRKQTDAMIMQLLDNAPQSIGLWMLWEPNAFDGNDNAFRFDWPRHDPSGRYQPYITRNAQGKAQMDVMVDSDRVKQFPKYKEHPETYQPDYEKPGWGDFYYVPKQRGRDTITEPYPYEVQGKKVLESSLAVVMKDASGKMTGVSATDVALDQLQKRFGPIHPRETGFIRIVSEGGIYVVNPQAELLGKPVAKEDPLFAHLPDIKKGSDFVYEDGGLTHFFHPIRVGETGQFWSIGISIPTAAITADARRSMFAAIAIGVAALALILLLLTVVIRTLTKPLIKLAETMEQLADGGGDLTSRIAIANRDEIGRTAYAFNRFLDSLRDMFIQVREQSRQVSAAASQLSHSASQVHDASTQQSDAASASAASVQQVTVGAQHIADTAQQAGSIARETGELTEQSVAKVNRVTGEIQRMTDTMHALADRMSGLGNRSNEVTTIVGVIKDIADQTNLLALNAAIEAARAGEMGRGFAVVADEVRNLAGRTAEATVQITRIVEAISSETRQAVGDVQNSSQQVDLSVGIAEEANQAMREVQDYNRQLVASIVDIATATRQQSSASQEIAQNVERISGMAQSNNQTVREVSDAVSRLRELSSELEQLVGHFKL</sequence>
<dbReference type="FunFam" id="1.10.287.950:FF:000001">
    <property type="entry name" value="Methyl-accepting chemotaxis sensory transducer"/>
    <property type="match status" value="1"/>
</dbReference>
<dbReference type="SMART" id="SM00283">
    <property type="entry name" value="MA"/>
    <property type="match status" value="1"/>
</dbReference>
<dbReference type="Proteomes" id="UP000236416">
    <property type="component" value="Unassembled WGS sequence"/>
</dbReference>
<keyword evidence="5" id="KW-0472">Membrane</keyword>
<dbReference type="EMBL" id="PPTF01000030">
    <property type="protein sequence ID" value="POA98955.1"/>
    <property type="molecule type" value="Genomic_DNA"/>
</dbReference>
<comment type="similarity">
    <text evidence="3">Belongs to the methyl-accepting chemotaxis (MCP) protein family.</text>
</comment>
<keyword evidence="5" id="KW-0812">Transmembrane</keyword>
<dbReference type="PROSITE" id="PS50885">
    <property type="entry name" value="HAMP"/>
    <property type="match status" value="1"/>
</dbReference>
<evidence type="ECO:0000256" key="5">
    <source>
        <dbReference type="SAM" id="Phobius"/>
    </source>
</evidence>
<feature type="domain" description="Methyl-accepting transducer" evidence="6">
    <location>
        <begin position="421"/>
        <end position="657"/>
    </location>
</feature>
<evidence type="ECO:0000256" key="4">
    <source>
        <dbReference type="PROSITE-ProRule" id="PRU00284"/>
    </source>
</evidence>
<feature type="transmembrane region" description="Helical" evidence="5">
    <location>
        <begin position="339"/>
        <end position="361"/>
    </location>
</feature>
<dbReference type="Gene3D" id="1.10.287.950">
    <property type="entry name" value="Methyl-accepting chemotaxis protein"/>
    <property type="match status" value="1"/>
</dbReference>
<dbReference type="CDD" id="cd06225">
    <property type="entry name" value="HAMP"/>
    <property type="match status" value="1"/>
</dbReference>
<keyword evidence="5" id="KW-1133">Transmembrane helix</keyword>
<dbReference type="RefSeq" id="WP_103319306.1">
    <property type="nucleotide sequence ID" value="NZ_PPTF01000030.1"/>
</dbReference>
<dbReference type="SUPFAM" id="SSF58104">
    <property type="entry name" value="Methyl-accepting chemotaxis protein (MCP) signaling domain"/>
    <property type="match status" value="1"/>
</dbReference>
<feature type="domain" description="HAMP" evidence="7">
    <location>
        <begin position="362"/>
        <end position="416"/>
    </location>
</feature>
<dbReference type="PROSITE" id="PS50111">
    <property type="entry name" value="CHEMOTAXIS_TRANSDUC_2"/>
    <property type="match status" value="1"/>
</dbReference>
<keyword evidence="2 4" id="KW-0807">Transducer</keyword>
<protein>
    <submittedName>
        <fullName evidence="8">Methyl-accepting chemotaxis protein</fullName>
    </submittedName>
</protein>
<dbReference type="Gene3D" id="3.30.450.20">
    <property type="entry name" value="PAS domain"/>
    <property type="match status" value="2"/>
</dbReference>
<reference evidence="8 9" key="1">
    <citation type="submission" date="2018-01" db="EMBL/GenBank/DDBJ databases">
        <title>Genomic Sequence of Chromobacterium MWU13-2610 from wild cranberry bogs within the Cape Cod National Seashore.</title>
        <authorList>
            <person name="O'Hara-Hanley K."/>
            <person name="Soby S."/>
            <person name="Harrison A."/>
        </authorList>
    </citation>
    <scope>NUCLEOTIDE SEQUENCE [LARGE SCALE GENOMIC DNA]</scope>
    <source>
        <strain evidence="8 9">MWU13-2610</strain>
    </source>
</reference>
<evidence type="ECO:0000256" key="3">
    <source>
        <dbReference type="ARBA" id="ARBA00029447"/>
    </source>
</evidence>
<dbReference type="GO" id="GO:0007165">
    <property type="term" value="P:signal transduction"/>
    <property type="evidence" value="ECO:0007669"/>
    <property type="project" value="UniProtKB-KW"/>
</dbReference>
<evidence type="ECO:0000259" key="6">
    <source>
        <dbReference type="PROSITE" id="PS50111"/>
    </source>
</evidence>
<dbReference type="GO" id="GO:0016020">
    <property type="term" value="C:membrane"/>
    <property type="evidence" value="ECO:0007669"/>
    <property type="project" value="UniProtKB-SubCell"/>
</dbReference>
<name>A0A2K4MQ99_9NEIS</name>
<feature type="transmembrane region" description="Helical" evidence="5">
    <location>
        <begin position="12"/>
        <end position="35"/>
    </location>
</feature>
<dbReference type="InterPro" id="IPR004089">
    <property type="entry name" value="MCPsignal_dom"/>
</dbReference>
<evidence type="ECO:0000259" key="7">
    <source>
        <dbReference type="PROSITE" id="PS50885"/>
    </source>
</evidence>
<evidence type="ECO:0000256" key="1">
    <source>
        <dbReference type="ARBA" id="ARBA00004370"/>
    </source>
</evidence>
<dbReference type="AlphaFoldDB" id="A0A2K4MQ99"/>
<keyword evidence="9" id="KW-1185">Reference proteome</keyword>
<dbReference type="InterPro" id="IPR003660">
    <property type="entry name" value="HAMP_dom"/>
</dbReference>
<dbReference type="PANTHER" id="PTHR32089:SF112">
    <property type="entry name" value="LYSOZYME-LIKE PROTEIN-RELATED"/>
    <property type="match status" value="1"/>
</dbReference>
<dbReference type="CDD" id="cd11386">
    <property type="entry name" value="MCP_signal"/>
    <property type="match status" value="1"/>
</dbReference>
<dbReference type="CDD" id="cd12913">
    <property type="entry name" value="PDC1_MCP_like"/>
    <property type="match status" value="1"/>
</dbReference>
<gene>
    <name evidence="8" type="ORF">C2134_08840</name>
</gene>
<comment type="subcellular location">
    <subcellularLocation>
        <location evidence="1">Membrane</location>
    </subcellularLocation>
</comment>
<dbReference type="SMART" id="SM00304">
    <property type="entry name" value="HAMP"/>
    <property type="match status" value="1"/>
</dbReference>
<accession>A0A2K4MQ99</accession>
<evidence type="ECO:0000313" key="9">
    <source>
        <dbReference type="Proteomes" id="UP000236416"/>
    </source>
</evidence>
<evidence type="ECO:0000256" key="2">
    <source>
        <dbReference type="ARBA" id="ARBA00023224"/>
    </source>
</evidence>